<dbReference type="PATRIC" id="fig|631454.5.peg.2759"/>
<dbReference type="Gene3D" id="3.40.50.300">
    <property type="entry name" value="P-loop containing nucleotide triphosphate hydrolases"/>
    <property type="match status" value="1"/>
</dbReference>
<dbReference type="SUPFAM" id="SSF52540">
    <property type="entry name" value="P-loop containing nucleoside triphosphate hydrolases"/>
    <property type="match status" value="1"/>
</dbReference>
<dbReference type="Proteomes" id="UP000017819">
    <property type="component" value="Unassembled WGS sequence"/>
</dbReference>
<evidence type="ECO:0000313" key="2">
    <source>
        <dbReference type="Proteomes" id="UP000017819"/>
    </source>
</evidence>
<protein>
    <recommendedName>
        <fullName evidence="3">Sulfotransferase family protein</fullName>
    </recommendedName>
</protein>
<keyword evidence="2" id="KW-1185">Reference proteome</keyword>
<proteinExistence type="predicted"/>
<dbReference type="EMBL" id="AWXZ01000037">
    <property type="protein sequence ID" value="ESR23849.1"/>
    <property type="molecule type" value="Genomic_DNA"/>
</dbReference>
<dbReference type="OrthoDB" id="288532at2"/>
<gene>
    <name evidence="1" type="ORF">N177_2794</name>
</gene>
<dbReference type="InterPro" id="IPR027417">
    <property type="entry name" value="P-loop_NTPase"/>
</dbReference>
<sequence>MASPPPEFDDPLWLEALLAARSIGKGRVAVPQEFRSKVPRSVGYQARAAALLLNKGQMHLLPLERLRQLLTREVAFANPVFVLFTQRPAHPGPLDPHVEAVRSFVRDAEERRFRGRQTVFLHIPKTAGTSLRHALDARYQRPVYFMDNGELWRARGSLDAFDFVAGHFNMLALRTSLYRPHTFTLIRDPYERLISAVAHARRPDIEAKTLNWVMRLWRELPLSEILQLHQGQKELFMQERLLCGSWHPTADQQDHLARTIRIGLVERMDLFLDQHGAAFGLGRAAIGRHNATSNRCALVSSEEIATAYAMHSRQIERSRDFYRGMRDRVESGIMPDRPASSLRMDQGVRALRLLQRFGRRAARIILDPH</sequence>
<evidence type="ECO:0000313" key="1">
    <source>
        <dbReference type="EMBL" id="ESR23849.1"/>
    </source>
</evidence>
<dbReference type="RefSeq" id="WP_023432919.1">
    <property type="nucleotide sequence ID" value="NZ_AWXZ01000037.1"/>
</dbReference>
<accession>V4REP2</accession>
<name>V4REP2_9HYPH</name>
<reference evidence="1 2" key="1">
    <citation type="journal article" date="2014" name="Genome Announc.">
        <title>Draft Genome Sequence of Lutibaculum baratangense Strain AMV1T, Isolated from a Mud Volcano in Andamans, India.</title>
        <authorList>
            <person name="Singh A."/>
            <person name="Sreenivas A."/>
            <person name="Sathyanarayana Reddy G."/>
            <person name="Pinnaka A.K."/>
            <person name="Shivaji S."/>
        </authorList>
    </citation>
    <scope>NUCLEOTIDE SEQUENCE [LARGE SCALE GENOMIC DNA]</scope>
    <source>
        <strain evidence="1 2">AMV1</strain>
    </source>
</reference>
<dbReference type="eggNOG" id="ENOG502ZUH8">
    <property type="taxonomic scope" value="Bacteria"/>
</dbReference>
<organism evidence="1 2">
    <name type="scientific">Lutibaculum baratangense AMV1</name>
    <dbReference type="NCBI Taxonomy" id="631454"/>
    <lineage>
        <taxon>Bacteria</taxon>
        <taxon>Pseudomonadati</taxon>
        <taxon>Pseudomonadota</taxon>
        <taxon>Alphaproteobacteria</taxon>
        <taxon>Hyphomicrobiales</taxon>
        <taxon>Tepidamorphaceae</taxon>
        <taxon>Lutibaculum</taxon>
    </lineage>
</organism>
<comment type="caution">
    <text evidence="1">The sequence shown here is derived from an EMBL/GenBank/DDBJ whole genome shotgun (WGS) entry which is preliminary data.</text>
</comment>
<evidence type="ECO:0008006" key="3">
    <source>
        <dbReference type="Google" id="ProtNLM"/>
    </source>
</evidence>
<dbReference type="STRING" id="631454.N177_2794"/>
<dbReference type="AlphaFoldDB" id="V4REP2"/>